<dbReference type="OMA" id="ECERQSH"/>
<feature type="region of interest" description="Disordered" evidence="1">
    <location>
        <begin position="895"/>
        <end position="914"/>
    </location>
</feature>
<dbReference type="GeneTree" id="ENSGT00940000162611"/>
<feature type="compositionally biased region" description="Polar residues" evidence="1">
    <location>
        <begin position="1128"/>
        <end position="1138"/>
    </location>
</feature>
<feature type="region of interest" description="Disordered" evidence="1">
    <location>
        <begin position="1106"/>
        <end position="1244"/>
    </location>
</feature>
<feature type="compositionally biased region" description="Polar residues" evidence="1">
    <location>
        <begin position="1183"/>
        <end position="1198"/>
    </location>
</feature>
<reference evidence="2" key="1">
    <citation type="submission" date="2025-08" db="UniProtKB">
        <authorList>
            <consortium name="Ensembl"/>
        </authorList>
    </citation>
    <scope>IDENTIFICATION</scope>
</reference>
<feature type="region of interest" description="Disordered" evidence="1">
    <location>
        <begin position="1650"/>
        <end position="1691"/>
    </location>
</feature>
<feature type="compositionally biased region" description="Polar residues" evidence="1">
    <location>
        <begin position="1035"/>
        <end position="1062"/>
    </location>
</feature>
<sequence>MASSCPSERFVVRRDAESWRSELIQRVGLDNILEVFGKTQVLEDLRLLKDCKPASVSNWSFDENCLFCCLRREKVKEHVVALNKQIVESGGKPLLGKDPSNISRLEWQSEEFLDAVLHSKEYSPRIPDPHIPVVACGIVQQMINELASYYTSRSDCSQDFLQNNEKKHQSLLKTSCRTSSTAVKIDSVASAQKKIIMVDQDAPLDLSLRKVKMEDFEQDGVLDLSTKNNLNKGHRSSHVSPATHLVKRESVDLSIAQLRDLQAVSTLEQFMSKLCLHHQRQIVEALGFLQSEVKTVAVSNHFQALTPDLSEKQATTGYSHALFENRSERTCAVDAAVSISKTQESSVRTSQKPTAEVLRADVSSTARVATEKQVDLGKMEILSSSSCGTGVECGNVSSPTKFLIMTKTTTDNLGAKKVLGSSSQQISSSNSVKKCLCRAERCLPTCTAENEHADPLAPKCSFAQNEDAVVKPSTTQKTSNVVLPVSPRTARKSRKGSCLRQRNGSLSCLINDPEMSHCDLVYIRKSITECQPQSRNRLSPRQNARKSTRGHRYVEEYLELKTVRTLARKPIGGSSGNCPARMPDLHTSVTPKQVLSNSGSVPLVNTPFAGDCMKNVIPKLSSEQIVENEMPGDIVKVTSLGLMVETSLTGKIESNGQIFSEPSGKQSESTMQLDLISEAPSCTLNAVVQEKRMDVVEETTETTELTVQKDGCDSQIGPMPEEVVCGTEGNPEHENKSLEQSLIHVSPNMVKECSADEVDMEPRNEREIKKPTEAETAADVQEQSEASEIKANTEEDRGAQEQVLNDSKSNLQTVNSSELSVKNQGDSAVSSLTGVSTVQTLVKCKEKDVDLHTSKGLNAKHAVSSDRRLRSRSSECSVDVMKDSMKCGASELVDHANDKSPKTHSTETNVHTEQGPDLKVVDILETTQELPAAKPCNGLVVDHGVKTRPKSRTATAVGRDEHPSPGIKVNNDLPSVLSHDVLPETVSTTSSTSEIGKHHKQNNQASESTEKMPLRNKSSPVELSVSRPCSAIKKSPTSSENMLLRSRSNTEAPSSNSISPTEGHSEKQGQMPLRKSSSICEQAAIRDLCISSEALTHMPLRSRTISSIKPTVTKDSPVKSSIKKFSEQPVSSHSSTTCRKTEANGHMPLRSSTSLIAEQPRNNKSAVVDASESPGRMSLRRGNASNTEKSCGSTVSPNRNKRPLRQQRVSASSSGEAEESPLSSKVKIPNQKHTEAQIRGSSSLPNESFHLASLQMTEPIVCSPPTFLDALRQEEHQQLISNLNSKFDKMHKSWVPMDKEGQPAPKPKNKADRLKEIWKSKRRVRKSRPLEQQKLSPVQMLFMKPFDLPSICRWFLQSTETKSLVIVKKINTRHPSETQLCFHSSAAGAGSSHGIFPSLQAERLKKHLKKFAIASPVKNNPKNQRLLSKALGQGISAMRSKEKHEATTATRICTKAQSLAGVTPVQAPESLAPAAGSAKNPASARILRKYSNMREKLQVQQNKKRKEKTFKGAHLKSTIIPKKASKQKLPTCKASKSVVQRISSLTKTAKTNSALKQRALKRNPCHKDSASPKRLKALTRMTKAIGENASANALSKKQILIKTGTDKAQQVKASGTKVDTKKLVFQKSPNNLESQSLDVSIKPLMLEDQVLTRSQRKMEGTPSQTASPKSSTKRGLEPLVTPTKRTRTSKP</sequence>
<feature type="compositionally biased region" description="Polar residues" evidence="1">
    <location>
        <begin position="1661"/>
        <end position="1670"/>
    </location>
</feature>
<accession>A0A8C1EXA0</accession>
<protein>
    <submittedName>
        <fullName evidence="2">Uncharacterized protein</fullName>
    </submittedName>
</protein>
<dbReference type="Pfam" id="PF15090">
    <property type="entry name" value="DUF4553"/>
    <property type="match status" value="1"/>
</dbReference>
<name>A0A8C1EXA0_CYPCA</name>
<evidence type="ECO:0000313" key="2">
    <source>
        <dbReference type="Ensembl" id="ENSCCRP00000084071.2"/>
    </source>
</evidence>
<dbReference type="PANTHER" id="PTHR14931:SF2">
    <property type="entry name" value="LIGAND DEPENDENT NUCLEAR RECEPTOR COREPRESSOR"/>
    <property type="match status" value="1"/>
</dbReference>
<keyword evidence="3" id="KW-1185">Reference proteome</keyword>
<dbReference type="InterPro" id="IPR028104">
    <property type="entry name" value="DUF4553"/>
</dbReference>
<evidence type="ECO:0000256" key="1">
    <source>
        <dbReference type="SAM" id="MobiDB-lite"/>
    </source>
</evidence>
<dbReference type="Ensembl" id="ENSCCRT00000091285.2">
    <property type="protein sequence ID" value="ENSCCRP00000084071.2"/>
    <property type="gene ID" value="ENSCCRG00000045777.2"/>
</dbReference>
<dbReference type="Proteomes" id="UP001108240">
    <property type="component" value="Unplaced"/>
</dbReference>
<feature type="compositionally biased region" description="Polar residues" evidence="1">
    <location>
        <begin position="1150"/>
        <end position="1165"/>
    </location>
</feature>
<feature type="region of interest" description="Disordered" evidence="1">
    <location>
        <begin position="947"/>
        <end position="1077"/>
    </location>
</feature>
<organism evidence="2 3">
    <name type="scientific">Cyprinus carpio carpio</name>
    <dbReference type="NCBI Taxonomy" id="630221"/>
    <lineage>
        <taxon>Eukaryota</taxon>
        <taxon>Metazoa</taxon>
        <taxon>Chordata</taxon>
        <taxon>Craniata</taxon>
        <taxon>Vertebrata</taxon>
        <taxon>Euteleostomi</taxon>
        <taxon>Actinopterygii</taxon>
        <taxon>Neopterygii</taxon>
        <taxon>Teleostei</taxon>
        <taxon>Ostariophysi</taxon>
        <taxon>Cypriniformes</taxon>
        <taxon>Cyprinidae</taxon>
        <taxon>Cyprininae</taxon>
        <taxon>Cyprinus</taxon>
    </lineage>
</organism>
<feature type="compositionally biased region" description="Low complexity" evidence="1">
    <location>
        <begin position="1210"/>
        <end position="1224"/>
    </location>
</feature>
<feature type="region of interest" description="Disordered" evidence="1">
    <location>
        <begin position="755"/>
        <end position="800"/>
    </location>
</feature>
<dbReference type="PANTHER" id="PTHR14931">
    <property type="entry name" value="GENE 340-RELATED"/>
    <property type="match status" value="1"/>
</dbReference>
<feature type="compositionally biased region" description="Basic and acidic residues" evidence="1">
    <location>
        <begin position="760"/>
        <end position="773"/>
    </location>
</feature>
<proteinExistence type="predicted"/>
<feature type="compositionally biased region" description="Basic and acidic residues" evidence="1">
    <location>
        <begin position="787"/>
        <end position="799"/>
    </location>
</feature>
<reference evidence="2" key="2">
    <citation type="submission" date="2025-09" db="UniProtKB">
        <authorList>
            <consortium name="Ensembl"/>
        </authorList>
    </citation>
    <scope>IDENTIFICATION</scope>
</reference>
<evidence type="ECO:0000313" key="3">
    <source>
        <dbReference type="Proteomes" id="UP001108240"/>
    </source>
</evidence>
<feature type="compositionally biased region" description="Basic and acidic residues" evidence="1">
    <location>
        <begin position="895"/>
        <end position="905"/>
    </location>
</feature>